<dbReference type="GO" id="GO:0005829">
    <property type="term" value="C:cytosol"/>
    <property type="evidence" value="ECO:0007669"/>
    <property type="project" value="TreeGrafter"/>
</dbReference>
<dbReference type="GO" id="GO:0004385">
    <property type="term" value="F:GMP kinase activity"/>
    <property type="evidence" value="ECO:0007669"/>
    <property type="project" value="UniProtKB-UniRule"/>
</dbReference>
<keyword evidence="12" id="KW-1185">Reference proteome</keyword>
<comment type="similarity">
    <text evidence="1 9">Belongs to the guanylate kinase family.</text>
</comment>
<evidence type="ECO:0000256" key="1">
    <source>
        <dbReference type="ARBA" id="ARBA00005790"/>
    </source>
</evidence>
<dbReference type="FunFam" id="3.30.63.10:FF:000002">
    <property type="entry name" value="Guanylate kinase 1"/>
    <property type="match status" value="1"/>
</dbReference>
<comment type="function">
    <text evidence="9">Essential for recycling GMP and indirectly, cGMP.</text>
</comment>
<evidence type="ECO:0000313" key="12">
    <source>
        <dbReference type="Proteomes" id="UP000188912"/>
    </source>
</evidence>
<dbReference type="PROSITE" id="PS00856">
    <property type="entry name" value="GUANYLATE_KINASE_1"/>
    <property type="match status" value="1"/>
</dbReference>
<dbReference type="GO" id="GO:0005524">
    <property type="term" value="F:ATP binding"/>
    <property type="evidence" value="ECO:0007669"/>
    <property type="project" value="UniProtKB-UniRule"/>
</dbReference>
<name>A0A1U9JUL2_9HYPH</name>
<dbReference type="InterPro" id="IPR020590">
    <property type="entry name" value="Guanylate_kinase_CS"/>
</dbReference>
<keyword evidence="5 9" id="KW-0547">Nucleotide-binding</keyword>
<dbReference type="STRING" id="1902579.BHV28_08630"/>
<dbReference type="KEGG" id="thd:BHV28_08630"/>
<comment type="subcellular location">
    <subcellularLocation>
        <location evidence="9">Cytoplasm</location>
    </subcellularLocation>
</comment>
<evidence type="ECO:0000256" key="9">
    <source>
        <dbReference type="HAMAP-Rule" id="MF_00328"/>
    </source>
</evidence>
<evidence type="ECO:0000313" key="11">
    <source>
        <dbReference type="EMBL" id="AQS41562.1"/>
    </source>
</evidence>
<dbReference type="PANTHER" id="PTHR23117:SF13">
    <property type="entry name" value="GUANYLATE KINASE"/>
    <property type="match status" value="1"/>
</dbReference>
<dbReference type="PANTHER" id="PTHR23117">
    <property type="entry name" value="GUANYLATE KINASE-RELATED"/>
    <property type="match status" value="1"/>
</dbReference>
<reference evidence="11 12" key="2">
    <citation type="journal article" date="2016" name="Sci. Rep.">
        <title>The genome of Rhizobiales bacteria in predatory ants reveals urease gene functions but no genes for nitrogen fixation.</title>
        <authorList>
            <person name="Neuvonen M.M."/>
            <person name="Tamarit D."/>
            <person name="Naslund K."/>
            <person name="Liebig J."/>
            <person name="Feldhaar H."/>
            <person name="Moran N.A."/>
            <person name="Guy L."/>
            <person name="Andersson S.G."/>
        </authorList>
    </citation>
    <scope>NUCLEOTIDE SEQUENCE [LARGE SCALE GENOMIC DNA]</scope>
    <source>
        <strain evidence="11 12">Hsal</strain>
    </source>
</reference>
<keyword evidence="4 9" id="KW-0808">Transferase</keyword>
<keyword evidence="9" id="KW-0963">Cytoplasm</keyword>
<dbReference type="Gene3D" id="3.30.63.10">
    <property type="entry name" value="Guanylate Kinase phosphate binding domain"/>
    <property type="match status" value="1"/>
</dbReference>
<dbReference type="Pfam" id="PF00625">
    <property type="entry name" value="Guanylate_kin"/>
    <property type="match status" value="1"/>
</dbReference>
<proteinExistence type="inferred from homology"/>
<dbReference type="InterPro" id="IPR017665">
    <property type="entry name" value="Guanylate_kinase"/>
</dbReference>
<keyword evidence="6 9" id="KW-0418">Kinase</keyword>
<evidence type="ECO:0000256" key="2">
    <source>
        <dbReference type="ARBA" id="ARBA00012961"/>
    </source>
</evidence>
<evidence type="ECO:0000256" key="6">
    <source>
        <dbReference type="ARBA" id="ARBA00022777"/>
    </source>
</evidence>
<keyword evidence="7 9" id="KW-0067">ATP-binding</keyword>
<dbReference type="PROSITE" id="PS50052">
    <property type="entry name" value="GUANYLATE_KINASE_2"/>
    <property type="match status" value="1"/>
</dbReference>
<dbReference type="SUPFAM" id="SSF52540">
    <property type="entry name" value="P-loop containing nucleoside triphosphate hydrolases"/>
    <property type="match status" value="1"/>
</dbReference>
<evidence type="ECO:0000256" key="4">
    <source>
        <dbReference type="ARBA" id="ARBA00022679"/>
    </source>
</evidence>
<dbReference type="NCBIfam" id="TIGR03263">
    <property type="entry name" value="guanyl_kin"/>
    <property type="match status" value="1"/>
</dbReference>
<feature type="binding site" evidence="9">
    <location>
        <begin position="26"/>
        <end position="33"/>
    </location>
    <ligand>
        <name>ATP</name>
        <dbReference type="ChEBI" id="CHEBI:30616"/>
    </ligand>
</feature>
<sequence>MPVSKTPSSSATSAIARRGQLIVMSSPSGAGKSTISRLLRDDAEMQLALSVSVTTRQRRASEVDGVHYHFITVKEFERRRDNDELIEWAEVHGNYYATLRETVEDILSRGQDMLFDIDYQGAAQLQAKLPQDVVSIFILPPSMKELRARLHRRAEDSDAVIDLRLENARTEMQHWQNYDYILVNEDLDRSFAAVKAIISAERLKRIRRPGLAQFIDRLIAEK</sequence>
<evidence type="ECO:0000259" key="10">
    <source>
        <dbReference type="PROSITE" id="PS50052"/>
    </source>
</evidence>
<dbReference type="EC" id="2.7.4.8" evidence="2 9"/>
<dbReference type="SMART" id="SM00072">
    <property type="entry name" value="GuKc"/>
    <property type="match status" value="1"/>
</dbReference>
<dbReference type="EMBL" id="CP017315">
    <property type="protein sequence ID" value="AQS41562.1"/>
    <property type="molecule type" value="Genomic_DNA"/>
</dbReference>
<dbReference type="CDD" id="cd00071">
    <property type="entry name" value="GMPK"/>
    <property type="match status" value="1"/>
</dbReference>
<evidence type="ECO:0000256" key="7">
    <source>
        <dbReference type="ARBA" id="ARBA00022840"/>
    </source>
</evidence>
<comment type="catalytic activity">
    <reaction evidence="9">
        <text>GMP + ATP = GDP + ADP</text>
        <dbReference type="Rhea" id="RHEA:20780"/>
        <dbReference type="ChEBI" id="CHEBI:30616"/>
        <dbReference type="ChEBI" id="CHEBI:58115"/>
        <dbReference type="ChEBI" id="CHEBI:58189"/>
        <dbReference type="ChEBI" id="CHEBI:456216"/>
        <dbReference type="EC" id="2.7.4.8"/>
    </reaction>
</comment>
<dbReference type="InterPro" id="IPR027417">
    <property type="entry name" value="P-loop_NTPase"/>
</dbReference>
<evidence type="ECO:0000256" key="8">
    <source>
        <dbReference type="ARBA" id="ARBA00030128"/>
    </source>
</evidence>
<dbReference type="AlphaFoldDB" id="A0A1U9JUL2"/>
<dbReference type="HAMAP" id="MF_00328">
    <property type="entry name" value="Guanylate_kinase"/>
    <property type="match status" value="1"/>
</dbReference>
<reference evidence="11 12" key="1">
    <citation type="journal article" date="2010" name="Science">
        <title>Genomic comparison of the ants Camponotus floridanus and Harpegnathos saltator.</title>
        <authorList>
            <person name="Bonasio R."/>
            <person name="Zhang G."/>
            <person name="Ye C."/>
            <person name="Mutti N.S."/>
            <person name="Fang X."/>
            <person name="Qin N."/>
            <person name="Donahue G."/>
            <person name="Yang P."/>
            <person name="Li Q."/>
            <person name="Li C."/>
            <person name="Zhang P."/>
            <person name="Huang Z."/>
            <person name="Berger S.L."/>
            <person name="Reinberg D."/>
            <person name="Wang J."/>
            <person name="Liebig J."/>
        </authorList>
    </citation>
    <scope>NUCLEOTIDE SEQUENCE [LARGE SCALE GENOMIC DNA]</scope>
    <source>
        <strain evidence="11 12">Hsal</strain>
    </source>
</reference>
<evidence type="ECO:0000256" key="3">
    <source>
        <dbReference type="ARBA" id="ARBA00016296"/>
    </source>
</evidence>
<dbReference type="Proteomes" id="UP000188912">
    <property type="component" value="Chromosome"/>
</dbReference>
<accession>A0A1U9JUL2</accession>
<dbReference type="Gene3D" id="3.40.50.300">
    <property type="entry name" value="P-loop containing nucleotide triphosphate hydrolases"/>
    <property type="match status" value="1"/>
</dbReference>
<protein>
    <recommendedName>
        <fullName evidence="3 9">Guanylate kinase</fullName>
        <ecNumber evidence="2 9">2.7.4.8</ecNumber>
    </recommendedName>
    <alternativeName>
        <fullName evidence="8 9">GMP kinase</fullName>
    </alternativeName>
</protein>
<evidence type="ECO:0000256" key="5">
    <source>
        <dbReference type="ARBA" id="ARBA00022741"/>
    </source>
</evidence>
<dbReference type="InterPro" id="IPR008145">
    <property type="entry name" value="GK/Ca_channel_bsu"/>
</dbReference>
<organism evidence="11 12">
    <name type="scientific">Candidatus Tokpelaia hoelldobleri</name>
    <dbReference type="NCBI Taxonomy" id="1902579"/>
    <lineage>
        <taxon>Bacteria</taxon>
        <taxon>Pseudomonadati</taxon>
        <taxon>Pseudomonadota</taxon>
        <taxon>Alphaproteobacteria</taxon>
        <taxon>Hyphomicrobiales</taxon>
        <taxon>Candidatus Tokpelaia</taxon>
    </lineage>
</organism>
<feature type="domain" description="Guanylate kinase-like" evidence="10">
    <location>
        <begin position="19"/>
        <end position="199"/>
    </location>
</feature>
<dbReference type="InterPro" id="IPR008144">
    <property type="entry name" value="Guanylate_kin-like_dom"/>
</dbReference>
<gene>
    <name evidence="9 11" type="primary">gmk</name>
    <name evidence="11" type="ORF">BHV28_08630</name>
</gene>